<proteinExistence type="predicted"/>
<name>A0A6I3S2K0_9BURK</name>
<dbReference type="InterPro" id="IPR056797">
    <property type="entry name" value="FdhE_central"/>
</dbReference>
<organism evidence="2 3">
    <name type="scientific">Parasutterella excrementihominis</name>
    <dbReference type="NCBI Taxonomy" id="487175"/>
    <lineage>
        <taxon>Bacteria</taxon>
        <taxon>Pseudomonadati</taxon>
        <taxon>Pseudomonadota</taxon>
        <taxon>Betaproteobacteria</taxon>
        <taxon>Burkholderiales</taxon>
        <taxon>Sutterellaceae</taxon>
        <taxon>Parasutterella</taxon>
    </lineage>
</organism>
<dbReference type="InterPro" id="IPR006452">
    <property type="entry name" value="Formate_DH_accessory"/>
</dbReference>
<dbReference type="Proteomes" id="UP000462362">
    <property type="component" value="Unassembled WGS sequence"/>
</dbReference>
<dbReference type="GO" id="GO:0008199">
    <property type="term" value="F:ferric iron binding"/>
    <property type="evidence" value="ECO:0007669"/>
    <property type="project" value="TreeGrafter"/>
</dbReference>
<dbReference type="SUPFAM" id="SSF144020">
    <property type="entry name" value="FdhE-like"/>
    <property type="match status" value="1"/>
</dbReference>
<dbReference type="EMBL" id="WNCL01000057">
    <property type="protein sequence ID" value="MTU44273.1"/>
    <property type="molecule type" value="Genomic_DNA"/>
</dbReference>
<dbReference type="PANTHER" id="PTHR37689:SF1">
    <property type="entry name" value="PROTEIN FDHE"/>
    <property type="match status" value="1"/>
</dbReference>
<gene>
    <name evidence="2" type="primary">fdhE</name>
    <name evidence="2" type="ORF">GMD42_11810</name>
</gene>
<evidence type="ECO:0000313" key="2">
    <source>
        <dbReference type="EMBL" id="MTU44273.1"/>
    </source>
</evidence>
<protein>
    <submittedName>
        <fullName evidence="2">Formate dehydrogenase accessory protein FdhE</fullName>
    </submittedName>
</protein>
<reference evidence="2 3" key="1">
    <citation type="journal article" date="2019" name="Nat. Med.">
        <title>A library of human gut bacterial isolates paired with longitudinal multiomics data enables mechanistic microbiome research.</title>
        <authorList>
            <person name="Poyet M."/>
            <person name="Groussin M."/>
            <person name="Gibbons S.M."/>
            <person name="Avila-Pacheco J."/>
            <person name="Jiang X."/>
            <person name="Kearney S.M."/>
            <person name="Perrotta A.R."/>
            <person name="Berdy B."/>
            <person name="Zhao S."/>
            <person name="Lieberman T.D."/>
            <person name="Swanson P.K."/>
            <person name="Smith M."/>
            <person name="Roesemann S."/>
            <person name="Alexander J.E."/>
            <person name="Rich S.A."/>
            <person name="Livny J."/>
            <person name="Vlamakis H."/>
            <person name="Clish C."/>
            <person name="Bullock K."/>
            <person name="Deik A."/>
            <person name="Scott J."/>
            <person name="Pierce K.A."/>
            <person name="Xavier R.J."/>
            <person name="Alm E.J."/>
        </authorList>
    </citation>
    <scope>NUCLEOTIDE SEQUENCE [LARGE SCALE GENOMIC DNA]</scope>
    <source>
        <strain evidence="2 3">BIOML-A2</strain>
    </source>
</reference>
<accession>A0A6I3S2K0</accession>
<dbReference type="GO" id="GO:0005829">
    <property type="term" value="C:cytosol"/>
    <property type="evidence" value="ECO:0007669"/>
    <property type="project" value="TreeGrafter"/>
</dbReference>
<dbReference type="RefSeq" id="WP_008811173.1">
    <property type="nucleotide sequence ID" value="NZ_CALXOM010000033.1"/>
</dbReference>
<dbReference type="CDD" id="cd16341">
    <property type="entry name" value="FdhE"/>
    <property type="match status" value="1"/>
</dbReference>
<dbReference type="GeneID" id="43349341"/>
<evidence type="ECO:0000259" key="1">
    <source>
        <dbReference type="Pfam" id="PF24859"/>
    </source>
</evidence>
<sequence length="297" mass="32975">MTKSSRQAAIAGYLKRDDGVDWKGLTDYANSMYDVRDELEIADVEDNFDTETAQKAIKSKTPYLTLRPLQIIPAEFRKDLQKLQDAFIEKGVINVDEQVAKLKALDWNKLTDATIKLAGEDPTAFYEVATKEVLGEEADEDMMAVIAGLLLNVLRRYFRNLGEDMTHELSKVDEAKSGDAPLGCPTCGAPAAISSVTEGTEGTSNNRYLFCSCCGTQWPFERIRCALCGNTNSNKLKYVYADEDPAHRMHVCEDCGGAMATVFQDALKGPMDYDIELITTGVILSMYEDSLENENKQ</sequence>
<dbReference type="GO" id="GO:0051604">
    <property type="term" value="P:protein maturation"/>
    <property type="evidence" value="ECO:0007669"/>
    <property type="project" value="TreeGrafter"/>
</dbReference>
<dbReference type="Gene3D" id="3.90.1670.10">
    <property type="entry name" value="FdhE-like domain"/>
    <property type="match status" value="1"/>
</dbReference>
<evidence type="ECO:0000313" key="3">
    <source>
        <dbReference type="Proteomes" id="UP000462362"/>
    </source>
</evidence>
<dbReference type="PANTHER" id="PTHR37689">
    <property type="entry name" value="PROTEIN FDHE"/>
    <property type="match status" value="1"/>
</dbReference>
<dbReference type="Pfam" id="PF24859">
    <property type="entry name" value="FdhE_central"/>
    <property type="match status" value="1"/>
</dbReference>
<dbReference type="InterPro" id="IPR024064">
    <property type="entry name" value="FdhE-like_sf"/>
</dbReference>
<comment type="caution">
    <text evidence="2">The sequence shown here is derived from an EMBL/GenBank/DDBJ whole genome shotgun (WGS) entry which is preliminary data.</text>
</comment>
<feature type="domain" description="FdhE central" evidence="1">
    <location>
        <begin position="184"/>
        <end position="222"/>
    </location>
</feature>
<dbReference type="AlphaFoldDB" id="A0A6I3S2K0"/>